<evidence type="ECO:0000313" key="2">
    <source>
        <dbReference type="EMBL" id="OIQ66227.1"/>
    </source>
</evidence>
<evidence type="ECO:0000256" key="1">
    <source>
        <dbReference type="SAM" id="MobiDB-lite"/>
    </source>
</evidence>
<organism evidence="2">
    <name type="scientific">mine drainage metagenome</name>
    <dbReference type="NCBI Taxonomy" id="410659"/>
    <lineage>
        <taxon>unclassified sequences</taxon>
        <taxon>metagenomes</taxon>
        <taxon>ecological metagenomes</taxon>
    </lineage>
</organism>
<comment type="caution">
    <text evidence="2">The sequence shown here is derived from an EMBL/GenBank/DDBJ whole genome shotgun (WGS) entry which is preliminary data.</text>
</comment>
<dbReference type="AlphaFoldDB" id="A0A1J5PLQ3"/>
<reference evidence="2" key="1">
    <citation type="submission" date="2016-10" db="EMBL/GenBank/DDBJ databases">
        <title>Sequence of Gallionella enrichment culture.</title>
        <authorList>
            <person name="Poehlein A."/>
            <person name="Muehling M."/>
            <person name="Daniel R."/>
        </authorList>
    </citation>
    <scope>NUCLEOTIDE SEQUENCE</scope>
</reference>
<dbReference type="EMBL" id="MLJW01006748">
    <property type="protein sequence ID" value="OIQ66227.1"/>
    <property type="molecule type" value="Genomic_DNA"/>
</dbReference>
<gene>
    <name evidence="2" type="ORF">GALL_522060</name>
</gene>
<proteinExistence type="predicted"/>
<name>A0A1J5PLQ3_9ZZZZ</name>
<accession>A0A1J5PLQ3</accession>
<sequence>MQRRRLGGTLGGDGHHLDPSPGLYRDGVERVGQARRAVHAAHGDADQRHFRRCQNQPGVALTLVFGMEKLQRALVDPAGREVLECLRRLHMGRQRIGAVAVEPLHLEVVALPPELRSEACDGAPFGIEDRGNVDQAIGPQRRTHLVSHQVARAVAARGLDRREGRRAMVGVDLPERRRKQHGRPETGNRLDDLLDETFAVSHFAIVEVPAHRRGEAQDFRCGRTLRQPGAGITAGTSGSQQDDVCLAPLGRVQRDRPTTAENLVVRMRRENEDDRVPRQAKAFKRDELMFHRNGRL</sequence>
<feature type="region of interest" description="Disordered" evidence="1">
    <location>
        <begin position="1"/>
        <end position="22"/>
    </location>
</feature>
<protein>
    <submittedName>
        <fullName evidence="2">Uncharacterized protein</fullName>
    </submittedName>
</protein>